<evidence type="ECO:0000256" key="4">
    <source>
        <dbReference type="ARBA" id="ARBA00023004"/>
    </source>
</evidence>
<dbReference type="Gene3D" id="1.10.490.10">
    <property type="entry name" value="Globins"/>
    <property type="match status" value="1"/>
</dbReference>
<evidence type="ECO:0000256" key="3">
    <source>
        <dbReference type="ARBA" id="ARBA00022723"/>
    </source>
</evidence>
<comment type="caution">
    <text evidence="6">The sequence shown here is derived from an EMBL/GenBank/DDBJ whole genome shotgun (WGS) entry which is preliminary data.</text>
</comment>
<keyword evidence="4 5" id="KW-0408">Iron</keyword>
<dbReference type="InterPro" id="IPR009050">
    <property type="entry name" value="Globin-like_sf"/>
</dbReference>
<dbReference type="Pfam" id="PF01152">
    <property type="entry name" value="Bac_globin"/>
    <property type="match status" value="1"/>
</dbReference>
<protein>
    <recommendedName>
        <fullName evidence="8">Preprotein translocase subunit TatC</fullName>
    </recommendedName>
</protein>
<dbReference type="InterPro" id="IPR001486">
    <property type="entry name" value="Hemoglobin_trunc"/>
</dbReference>
<dbReference type="STRING" id="1285242.A6A04_08300"/>
<keyword evidence="7" id="KW-1185">Reference proteome</keyword>
<dbReference type="CDD" id="cd08916">
    <property type="entry name" value="TrHb3_P"/>
    <property type="match status" value="1"/>
</dbReference>
<accession>A0A178M8E8</accession>
<feature type="binding site" description="distal binding residue" evidence="5">
    <location>
        <position position="56"/>
    </location>
    <ligand>
        <name>heme</name>
        <dbReference type="ChEBI" id="CHEBI:30413"/>
    </ligand>
    <ligandPart>
        <name>Fe</name>
        <dbReference type="ChEBI" id="CHEBI:18248"/>
    </ligandPart>
</feature>
<evidence type="ECO:0000313" key="6">
    <source>
        <dbReference type="EMBL" id="OAN44806.1"/>
    </source>
</evidence>
<dbReference type="GO" id="GO:0020037">
    <property type="term" value="F:heme binding"/>
    <property type="evidence" value="ECO:0007669"/>
    <property type="project" value="InterPro"/>
</dbReference>
<evidence type="ECO:0000256" key="2">
    <source>
        <dbReference type="ARBA" id="ARBA00022617"/>
    </source>
</evidence>
<reference evidence="6 7" key="1">
    <citation type="submission" date="2016-04" db="EMBL/GenBank/DDBJ databases">
        <title>Draft genome sequence of freshwater magnetotactic bacteria Magnetospirillum marisnigri SP-1 and Magnetospirillum moscoviense BB-1.</title>
        <authorList>
            <person name="Koziaeva V."/>
            <person name="Dziuba M.V."/>
            <person name="Ivanov T.M."/>
            <person name="Kuznetsov B."/>
            <person name="Grouzdev D.S."/>
        </authorList>
    </citation>
    <scope>NUCLEOTIDE SEQUENCE [LARGE SCALE GENOMIC DNA]</scope>
    <source>
        <strain evidence="6 7">SP-1</strain>
    </source>
</reference>
<evidence type="ECO:0008006" key="8">
    <source>
        <dbReference type="Google" id="ProtNLM"/>
    </source>
</evidence>
<gene>
    <name evidence="6" type="ORF">A6A04_08300</name>
</gene>
<dbReference type="Proteomes" id="UP000078428">
    <property type="component" value="Unassembled WGS sequence"/>
</dbReference>
<evidence type="ECO:0000256" key="5">
    <source>
        <dbReference type="PIRSR" id="PIRSR601486-1"/>
    </source>
</evidence>
<dbReference type="SUPFAM" id="SSF46458">
    <property type="entry name" value="Globin-like"/>
    <property type="match status" value="1"/>
</dbReference>
<sequence>MSEHGRPISVGVATPPVDPRSEAQITELVRRFYEIGRAHPVLGPLFEAAIPDWEGHMVIVADFWSKALLGTDRYRGNVFSSHMRLPVEPEHFDQWLEVFQQAAGETLPPPLARSAIARARHMTDSIRVGLFPYRDKDGKPTRKPPF</sequence>
<keyword evidence="3 5" id="KW-0479">Metal-binding</keyword>
<proteinExistence type="predicted"/>
<dbReference type="AlphaFoldDB" id="A0A178M8E8"/>
<dbReference type="RefSeq" id="WP_068495643.1">
    <property type="nucleotide sequence ID" value="NZ_LWQT01000109.1"/>
</dbReference>
<keyword evidence="2 5" id="KW-0349">Heme</keyword>
<keyword evidence="1" id="KW-0813">Transport</keyword>
<dbReference type="InterPro" id="IPR012292">
    <property type="entry name" value="Globin/Proto"/>
</dbReference>
<evidence type="ECO:0000313" key="7">
    <source>
        <dbReference type="Proteomes" id="UP000078428"/>
    </source>
</evidence>
<dbReference type="GO" id="GO:0019825">
    <property type="term" value="F:oxygen binding"/>
    <property type="evidence" value="ECO:0007669"/>
    <property type="project" value="InterPro"/>
</dbReference>
<name>A0A178M8E8_9PROT</name>
<organism evidence="6 7">
    <name type="scientific">Paramagnetospirillum marisnigri</name>
    <dbReference type="NCBI Taxonomy" id="1285242"/>
    <lineage>
        <taxon>Bacteria</taxon>
        <taxon>Pseudomonadati</taxon>
        <taxon>Pseudomonadota</taxon>
        <taxon>Alphaproteobacteria</taxon>
        <taxon>Rhodospirillales</taxon>
        <taxon>Magnetospirillaceae</taxon>
        <taxon>Paramagnetospirillum</taxon>
    </lineage>
</organism>
<evidence type="ECO:0000256" key="1">
    <source>
        <dbReference type="ARBA" id="ARBA00022448"/>
    </source>
</evidence>
<dbReference type="GO" id="GO:0046872">
    <property type="term" value="F:metal ion binding"/>
    <property type="evidence" value="ECO:0007669"/>
    <property type="project" value="UniProtKB-KW"/>
</dbReference>
<dbReference type="EMBL" id="LWQT01000109">
    <property type="protein sequence ID" value="OAN44806.1"/>
    <property type="molecule type" value="Genomic_DNA"/>
</dbReference>